<organism evidence="9 10">
    <name type="scientific">Anopheles atroparvus</name>
    <name type="common">European mosquito</name>
    <dbReference type="NCBI Taxonomy" id="41427"/>
    <lineage>
        <taxon>Eukaryota</taxon>
        <taxon>Metazoa</taxon>
        <taxon>Ecdysozoa</taxon>
        <taxon>Arthropoda</taxon>
        <taxon>Hexapoda</taxon>
        <taxon>Insecta</taxon>
        <taxon>Pterygota</taxon>
        <taxon>Neoptera</taxon>
        <taxon>Endopterygota</taxon>
        <taxon>Diptera</taxon>
        <taxon>Nematocera</taxon>
        <taxon>Culicoidea</taxon>
        <taxon>Culicidae</taxon>
        <taxon>Anophelinae</taxon>
        <taxon>Anopheles</taxon>
    </lineage>
</organism>
<evidence type="ECO:0000256" key="6">
    <source>
        <dbReference type="ARBA" id="ARBA00023004"/>
    </source>
</evidence>
<dbReference type="PANTHER" id="PTHR10869:SF244">
    <property type="entry name" value="PROLYL 4-HYDROXYLASE SUBUNIT ALPHA-2"/>
    <property type="match status" value="1"/>
</dbReference>
<dbReference type="Proteomes" id="UP000075880">
    <property type="component" value="Unassembled WGS sequence"/>
</dbReference>
<evidence type="ECO:0000256" key="2">
    <source>
        <dbReference type="ARBA" id="ARBA00022723"/>
    </source>
</evidence>
<dbReference type="GO" id="GO:0005783">
    <property type="term" value="C:endoplasmic reticulum"/>
    <property type="evidence" value="ECO:0007669"/>
    <property type="project" value="TreeGrafter"/>
</dbReference>
<evidence type="ECO:0000313" key="10">
    <source>
        <dbReference type="Proteomes" id="UP000075880"/>
    </source>
</evidence>
<comment type="cofactor">
    <cofactor evidence="1">
        <name>L-ascorbate</name>
        <dbReference type="ChEBI" id="CHEBI:38290"/>
    </cofactor>
</comment>
<keyword evidence="4" id="KW-0223">Dioxygenase</keyword>
<proteinExistence type="predicted"/>
<protein>
    <recommendedName>
        <fullName evidence="8">Prolyl 4-hydroxylase alpha subunit domain-containing protein</fullName>
    </recommendedName>
</protein>
<dbReference type="AlphaFoldDB" id="A0AAG5CTE6"/>
<keyword evidence="6" id="KW-0408">Iron</keyword>
<name>A0AAG5CTE6_ANOAO</name>
<accession>A0AAG5CTE6</accession>
<evidence type="ECO:0000256" key="7">
    <source>
        <dbReference type="SAM" id="SignalP"/>
    </source>
</evidence>
<dbReference type="Gene3D" id="2.60.120.620">
    <property type="entry name" value="q2cbj1_9rhob like domain"/>
    <property type="match status" value="1"/>
</dbReference>
<dbReference type="GO" id="GO:0005506">
    <property type="term" value="F:iron ion binding"/>
    <property type="evidence" value="ECO:0007669"/>
    <property type="project" value="InterPro"/>
</dbReference>
<keyword evidence="3" id="KW-0847">Vitamin C</keyword>
<evidence type="ECO:0000313" key="9">
    <source>
        <dbReference type="EnsemblMetazoa" id="ENSAATROPP001764"/>
    </source>
</evidence>
<keyword evidence="2" id="KW-0479">Metal-binding</keyword>
<dbReference type="InterPro" id="IPR045054">
    <property type="entry name" value="P4HA-like"/>
</dbReference>
<sequence>MGRAEVLHGEQASWRTMLVVLLVALLVPAVVADETAPPTEGKAEDQKPVTIKLDPFMELCKGTYERPIALTSLLYCWNDIRNYYGELAPTKVELLNFSPFIGLLHDVIHEGEIAKLQQLGELHIQQSGITNDSWLPVFYDNHQTYTLHDRDHPVVETITRRVEQLSGLSCDTAEDLKVIYNEVGAFKTVDIDVIQNQEDARRFAYSGNRLATMLFFLNDVEKGGYITFPKLRVSIPPKKGAAVMWYNLEETGLANERAKYSICPLMEGVKWTAKKIIHTRGNELRNPCLPKNE</sequence>
<feature type="signal peptide" evidence="7">
    <location>
        <begin position="1"/>
        <end position="32"/>
    </location>
</feature>
<evidence type="ECO:0000256" key="4">
    <source>
        <dbReference type="ARBA" id="ARBA00022964"/>
    </source>
</evidence>
<dbReference type="GO" id="GO:0004656">
    <property type="term" value="F:procollagen-proline 4-dioxygenase activity"/>
    <property type="evidence" value="ECO:0007669"/>
    <property type="project" value="TreeGrafter"/>
</dbReference>
<feature type="domain" description="Prolyl 4-hydroxylase alpha subunit" evidence="8">
    <location>
        <begin position="99"/>
        <end position="278"/>
    </location>
</feature>
<evidence type="ECO:0000256" key="1">
    <source>
        <dbReference type="ARBA" id="ARBA00001961"/>
    </source>
</evidence>
<keyword evidence="5" id="KW-0560">Oxidoreductase</keyword>
<keyword evidence="7" id="KW-0732">Signal</keyword>
<evidence type="ECO:0000259" key="8">
    <source>
        <dbReference type="SMART" id="SM00702"/>
    </source>
</evidence>
<dbReference type="EnsemblMetazoa" id="ENSAATROPT001840">
    <property type="protein sequence ID" value="ENSAATROPP001764"/>
    <property type="gene ID" value="ENSAATROPG001448"/>
</dbReference>
<dbReference type="InterPro" id="IPR006620">
    <property type="entry name" value="Pro_4_hyd_alph"/>
</dbReference>
<keyword evidence="10" id="KW-1185">Reference proteome</keyword>
<evidence type="ECO:0000256" key="5">
    <source>
        <dbReference type="ARBA" id="ARBA00023002"/>
    </source>
</evidence>
<evidence type="ECO:0000256" key="3">
    <source>
        <dbReference type="ARBA" id="ARBA00022896"/>
    </source>
</evidence>
<dbReference type="SMART" id="SM00702">
    <property type="entry name" value="P4Hc"/>
    <property type="match status" value="1"/>
</dbReference>
<reference evidence="9" key="1">
    <citation type="submission" date="2024-04" db="UniProtKB">
        <authorList>
            <consortium name="EnsemblMetazoa"/>
        </authorList>
    </citation>
    <scope>IDENTIFICATION</scope>
    <source>
        <strain evidence="9">EBRO</strain>
    </source>
</reference>
<dbReference type="PANTHER" id="PTHR10869">
    <property type="entry name" value="PROLYL 4-HYDROXYLASE ALPHA SUBUNIT"/>
    <property type="match status" value="1"/>
</dbReference>
<dbReference type="GO" id="GO:0031418">
    <property type="term" value="F:L-ascorbic acid binding"/>
    <property type="evidence" value="ECO:0007669"/>
    <property type="project" value="UniProtKB-KW"/>
</dbReference>
<feature type="chain" id="PRO_5042504327" description="Prolyl 4-hydroxylase alpha subunit domain-containing protein" evidence="7">
    <location>
        <begin position="33"/>
        <end position="293"/>
    </location>
</feature>